<feature type="transmembrane region" description="Helical" evidence="1">
    <location>
        <begin position="63"/>
        <end position="83"/>
    </location>
</feature>
<keyword evidence="1" id="KW-0812">Transmembrane</keyword>
<reference evidence="3" key="1">
    <citation type="journal article" date="2011" name="MBio">
        <title>Novel metabolic attributes of the genus Cyanothece, comprising a group of unicellular nitrogen-fixing Cyanobacteria.</title>
        <authorList>
            <person name="Bandyopadhyay A."/>
            <person name="Elvitigala T."/>
            <person name="Welsh E."/>
            <person name="Stockel J."/>
            <person name="Liberton M."/>
            <person name="Min H."/>
            <person name="Sherman L.A."/>
            <person name="Pakrasi H.B."/>
        </authorList>
    </citation>
    <scope>NUCLEOTIDE SEQUENCE [LARGE SCALE GENOMIC DNA]</scope>
    <source>
        <strain evidence="3">PCC 7424</strain>
    </source>
</reference>
<dbReference type="OrthoDB" id="5766633at2"/>
<evidence type="ECO:0000313" key="2">
    <source>
        <dbReference type="EMBL" id="ACK68824.1"/>
    </source>
</evidence>
<accession>B7KC01</accession>
<dbReference type="Pfam" id="PF12263">
    <property type="entry name" value="DUF3611"/>
    <property type="match status" value="1"/>
</dbReference>
<feature type="transmembrane region" description="Helical" evidence="1">
    <location>
        <begin position="160"/>
        <end position="184"/>
    </location>
</feature>
<sequence length="189" mass="20225">MNRDGELASPVPQGVRKAASTLKLAGSIGFWLQLILGVLAAVLLLLAVAGLSGDEKRLQGAGFSIFCATGGVLALIASIILYFRYMKIAQLIQISSPDIRPHKKSTLQIIKIGLVVNLVGMLLSILGAESFIGILWGKLSQIPAGAAVYNTSQLPQPNEILLVLANTHTILCHFVGIVIGLWLLERLHR</sequence>
<dbReference type="InterPro" id="IPR022051">
    <property type="entry name" value="DUF3611"/>
</dbReference>
<feature type="transmembrane region" description="Helical" evidence="1">
    <location>
        <begin position="30"/>
        <end position="51"/>
    </location>
</feature>
<gene>
    <name evidence="2" type="ordered locus">PCC7424_0356</name>
</gene>
<dbReference type="eggNOG" id="COG3038">
    <property type="taxonomic scope" value="Bacteria"/>
</dbReference>
<evidence type="ECO:0000313" key="3">
    <source>
        <dbReference type="Proteomes" id="UP000002384"/>
    </source>
</evidence>
<dbReference type="KEGG" id="cyc:PCC7424_0356"/>
<evidence type="ECO:0000256" key="1">
    <source>
        <dbReference type="SAM" id="Phobius"/>
    </source>
</evidence>
<keyword evidence="1" id="KW-0472">Membrane</keyword>
<dbReference type="AlphaFoldDB" id="B7KC01"/>
<dbReference type="PANTHER" id="PTHR34548">
    <property type="entry name" value="PROTEIN TIC 21, CHLOROPLASTIC"/>
    <property type="match status" value="1"/>
</dbReference>
<protein>
    <recommendedName>
        <fullName evidence="4">DUF3611 family protein</fullName>
    </recommendedName>
</protein>
<organism evidence="2 3">
    <name type="scientific">Gloeothece citriformis (strain PCC 7424)</name>
    <name type="common">Cyanothece sp. (strain PCC 7424)</name>
    <dbReference type="NCBI Taxonomy" id="65393"/>
    <lineage>
        <taxon>Bacteria</taxon>
        <taxon>Bacillati</taxon>
        <taxon>Cyanobacteriota</taxon>
        <taxon>Cyanophyceae</taxon>
        <taxon>Oscillatoriophycideae</taxon>
        <taxon>Chroococcales</taxon>
        <taxon>Aphanothecaceae</taxon>
        <taxon>Gloeothece</taxon>
        <taxon>Gloeothece citriformis</taxon>
    </lineage>
</organism>
<dbReference type="EMBL" id="CP001291">
    <property type="protein sequence ID" value="ACK68824.1"/>
    <property type="molecule type" value="Genomic_DNA"/>
</dbReference>
<dbReference type="STRING" id="65393.PCC7424_0356"/>
<feature type="transmembrane region" description="Helical" evidence="1">
    <location>
        <begin position="112"/>
        <end position="136"/>
    </location>
</feature>
<proteinExistence type="predicted"/>
<dbReference type="Proteomes" id="UP000002384">
    <property type="component" value="Chromosome"/>
</dbReference>
<keyword evidence="1" id="KW-1133">Transmembrane helix</keyword>
<dbReference type="HOGENOM" id="CLU_083138_1_1_3"/>
<keyword evidence="3" id="KW-1185">Reference proteome</keyword>
<dbReference type="PANTHER" id="PTHR34548:SF2">
    <property type="entry name" value="PROTEIN TIC 21, CHLOROPLASTIC"/>
    <property type="match status" value="1"/>
</dbReference>
<name>B7KC01_GLOC7</name>
<evidence type="ECO:0008006" key="4">
    <source>
        <dbReference type="Google" id="ProtNLM"/>
    </source>
</evidence>
<dbReference type="RefSeq" id="WP_012597774.1">
    <property type="nucleotide sequence ID" value="NC_011729.1"/>
</dbReference>